<feature type="binding site" evidence="8">
    <location>
        <position position="96"/>
    </location>
    <ligand>
        <name>dimethylallyl diphosphate</name>
        <dbReference type="ChEBI" id="CHEBI:57623"/>
    </ligand>
</feature>
<evidence type="ECO:0000256" key="4">
    <source>
        <dbReference type="ARBA" id="ARBA00023004"/>
    </source>
</evidence>
<feature type="binding site" evidence="8">
    <location>
        <position position="317"/>
    </location>
    <ligand>
        <name>(2E)-4-hydroxy-3-methylbut-2-enyl diphosphate</name>
        <dbReference type="ChEBI" id="CHEBI:128753"/>
    </ligand>
</feature>
<dbReference type="NCBIfam" id="TIGR00216">
    <property type="entry name" value="ispH_lytB"/>
    <property type="match status" value="1"/>
</dbReference>
<dbReference type="EC" id="1.17.7.4" evidence="8"/>
<dbReference type="NCBIfam" id="NF009911">
    <property type="entry name" value="PRK13371.1"/>
    <property type="match status" value="1"/>
</dbReference>
<comment type="cofactor">
    <cofactor evidence="8">
        <name>[4Fe-4S] cluster</name>
        <dbReference type="ChEBI" id="CHEBI:49883"/>
    </cofactor>
    <text evidence="8">Binds 1 [4Fe-4S] cluster per subunit.</text>
</comment>
<feature type="binding site" evidence="8">
    <location>
        <position position="66"/>
    </location>
    <ligand>
        <name>[4Fe-4S] cluster</name>
        <dbReference type="ChEBI" id="CHEBI:49883"/>
    </ligand>
</feature>
<dbReference type="GO" id="GO:0051745">
    <property type="term" value="F:4-hydroxy-3-methylbut-2-enyl diphosphate reductase activity"/>
    <property type="evidence" value="ECO:0007669"/>
    <property type="project" value="UniProtKB-EC"/>
</dbReference>
<feature type="binding site" evidence="8">
    <location>
        <position position="378"/>
    </location>
    <ligand>
        <name>isopentenyl diphosphate</name>
        <dbReference type="ChEBI" id="CHEBI:128769"/>
    </ligand>
</feature>
<evidence type="ECO:0000256" key="2">
    <source>
        <dbReference type="ARBA" id="ARBA00022723"/>
    </source>
</evidence>
<evidence type="ECO:0000256" key="7">
    <source>
        <dbReference type="ARBA" id="ARBA00046314"/>
    </source>
</evidence>
<dbReference type="PANTHER" id="PTHR31619">
    <property type="entry name" value="4-HYDROXY-3-METHYLBUT-2-ENYL DIPHOSPHATE REDUCTASE, CHLOROPLASTIC"/>
    <property type="match status" value="1"/>
</dbReference>
<dbReference type="Gene3D" id="3.40.50.11270">
    <property type="match status" value="1"/>
</dbReference>
<feature type="binding site" evidence="8">
    <location>
        <position position="378"/>
    </location>
    <ligand>
        <name>dimethylallyl diphosphate</name>
        <dbReference type="ChEBI" id="CHEBI:57623"/>
    </ligand>
</feature>
<dbReference type="Gene3D" id="3.40.1010.20">
    <property type="entry name" value="4-hydroxy-3-methylbut-2-enyl diphosphate reductase, catalytic domain"/>
    <property type="match status" value="2"/>
</dbReference>
<feature type="binding site" evidence="8">
    <location>
        <position position="317"/>
    </location>
    <ligand>
        <name>isopentenyl diphosphate</name>
        <dbReference type="ChEBI" id="CHEBI:128769"/>
    </ligand>
</feature>
<feature type="binding site" evidence="8">
    <location>
        <position position="318"/>
    </location>
    <ligand>
        <name>(2E)-4-hydroxy-3-methylbut-2-enyl diphosphate</name>
        <dbReference type="ChEBI" id="CHEBI:128753"/>
    </ligand>
</feature>
<keyword evidence="5 8" id="KW-0411">Iron-sulfur</keyword>
<organism evidence="9 10">
    <name type="scientific">Chloracidobacterium validum</name>
    <dbReference type="NCBI Taxonomy" id="2821543"/>
    <lineage>
        <taxon>Bacteria</taxon>
        <taxon>Pseudomonadati</taxon>
        <taxon>Acidobacteriota</taxon>
        <taxon>Terriglobia</taxon>
        <taxon>Terriglobales</taxon>
        <taxon>Acidobacteriaceae</taxon>
        <taxon>Chloracidobacterium</taxon>
    </lineage>
</organism>
<feature type="binding site" evidence="8">
    <location>
        <position position="378"/>
    </location>
    <ligand>
        <name>(2E)-4-hydroxy-3-methylbut-2-enyl diphosphate</name>
        <dbReference type="ChEBI" id="CHEBI:128753"/>
    </ligand>
</feature>
<dbReference type="InterPro" id="IPR003451">
    <property type="entry name" value="LytB/IspH"/>
</dbReference>
<comment type="pathway">
    <text evidence="6 8">Isoprenoid biosynthesis; isopentenyl diphosphate biosynthesis via DXP pathway; isopentenyl diphosphate from 1-deoxy-D-xylulose 5-phosphate: step 6/6.</text>
</comment>
<comment type="function">
    <text evidence="8">Catalyzes the conversion of 1-hydroxy-2-methyl-2-(E)-butenyl 4-diphosphate (HMBPP) into a mixture of isopentenyl diphosphate (IPP) and dimethylallyl diphosphate (DMAPP). Acts in the terminal step of the DOXP/MEP pathway for isoprenoid precursor biosynthesis.</text>
</comment>
<evidence type="ECO:0000256" key="3">
    <source>
        <dbReference type="ARBA" id="ARBA00023002"/>
    </source>
</evidence>
<feature type="active site" description="Proton donor" evidence="8">
    <location>
        <position position="181"/>
    </location>
</feature>
<feature type="binding site" evidence="8">
    <location>
        <position position="249"/>
    </location>
    <ligand>
        <name>(2E)-4-hydroxy-3-methylbut-2-enyl diphosphate</name>
        <dbReference type="ChEBI" id="CHEBI:128753"/>
    </ligand>
</feature>
<accession>A0ABX8BBR4</accession>
<feature type="binding site" evidence="8">
    <location>
        <position position="287"/>
    </location>
    <ligand>
        <name>[4Fe-4S] cluster</name>
        <dbReference type="ChEBI" id="CHEBI:49883"/>
    </ligand>
</feature>
<sequence length="398" mass="44055">MAIVNEAAAPAVRHHPSRSGFGLRAEVHDEIKNDFDSVLVQLIKAAGGTHQVGRLTFRLAQEFGFCYGVDHALDLAYETHVRFPDRRVYLTGEIIHNPTVNEQLAKMGYSFLRPGDDVTADDIVLIPAFGAPTHELERLKNVGCLLVDTTCGSVVHVWKRVEKYAREGFTAIIHGKYDHEETEATRSRTTLYEGGKFLVVRDRAQAQDVCDYIEGRGDRERFLAKYAAVATPGFDPDRDLERVGLANQTTMLSSESLEIADMVRRAMERRYGPDELKARFRSFDTICSATQERQDAILQLIEEPLDLVIVVGGYNSSNTEHLCEIASERLPTYHINAPECLVSATEIRHKPAFSKEEATTQNWLPAGNITIGITAGASTPNKVVGDCIERIAALAGAA</sequence>
<evidence type="ECO:0000256" key="6">
    <source>
        <dbReference type="ARBA" id="ARBA00046313"/>
    </source>
</evidence>
<keyword evidence="3 8" id="KW-0560">Oxidoreductase</keyword>
<keyword evidence="8" id="KW-0414">Isoprene biosynthesis</keyword>
<dbReference type="CDD" id="cd13944">
    <property type="entry name" value="lytB_ispH"/>
    <property type="match status" value="1"/>
</dbReference>
<feature type="binding site" evidence="8">
    <location>
        <position position="179"/>
    </location>
    <ligand>
        <name>(2E)-4-hydroxy-3-methylbut-2-enyl diphosphate</name>
        <dbReference type="ChEBI" id="CHEBI:128753"/>
    </ligand>
</feature>
<dbReference type="Proteomes" id="UP000676506">
    <property type="component" value="Chromosome 2"/>
</dbReference>
<comment type="similarity">
    <text evidence="8">Belongs to the IspH family.</text>
</comment>
<evidence type="ECO:0000313" key="9">
    <source>
        <dbReference type="EMBL" id="QUW04377.1"/>
    </source>
</evidence>
<dbReference type="PANTHER" id="PTHR31619:SF5">
    <property type="entry name" value="4-HYDROXY-3-METHYLBUT-2-ENYL DIPHOSPHATE REDUCTASE, CHLOROPLASTIC"/>
    <property type="match status" value="1"/>
</dbReference>
<feature type="binding site" evidence="8">
    <location>
        <position position="318"/>
    </location>
    <ligand>
        <name>isopentenyl diphosphate</name>
        <dbReference type="ChEBI" id="CHEBI:128769"/>
    </ligand>
</feature>
<feature type="binding site" evidence="8">
    <location>
        <position position="317"/>
    </location>
    <ligand>
        <name>dimethylallyl diphosphate</name>
        <dbReference type="ChEBI" id="CHEBI:57623"/>
    </ligand>
</feature>
<evidence type="ECO:0000313" key="10">
    <source>
        <dbReference type="Proteomes" id="UP000676506"/>
    </source>
</evidence>
<comment type="pathway">
    <text evidence="7 8">Isoprenoid biosynthesis; dimethylallyl diphosphate biosynthesis; dimethylallyl diphosphate from (2E)-4-hydroxy-3-methylbutenyl diphosphate: step 1/1.</text>
</comment>
<feature type="binding site" evidence="8">
    <location>
        <position position="96"/>
    </location>
    <ligand>
        <name>isopentenyl diphosphate</name>
        <dbReference type="ChEBI" id="CHEBI:128769"/>
    </ligand>
</feature>
<name>A0ABX8BBR4_9BACT</name>
<keyword evidence="1 8" id="KW-0004">4Fe-4S</keyword>
<feature type="binding site" evidence="8">
    <location>
        <position position="179"/>
    </location>
    <ligand>
        <name>dimethylallyl diphosphate</name>
        <dbReference type="ChEBI" id="CHEBI:57623"/>
    </ligand>
</feature>
<comment type="catalytic activity">
    <reaction evidence="8">
        <text>isopentenyl diphosphate + 2 oxidized [2Fe-2S]-[ferredoxin] + H2O = (2E)-4-hydroxy-3-methylbut-2-enyl diphosphate + 2 reduced [2Fe-2S]-[ferredoxin] + 2 H(+)</text>
        <dbReference type="Rhea" id="RHEA:24488"/>
        <dbReference type="Rhea" id="RHEA-COMP:10000"/>
        <dbReference type="Rhea" id="RHEA-COMP:10001"/>
        <dbReference type="ChEBI" id="CHEBI:15377"/>
        <dbReference type="ChEBI" id="CHEBI:15378"/>
        <dbReference type="ChEBI" id="CHEBI:33737"/>
        <dbReference type="ChEBI" id="CHEBI:33738"/>
        <dbReference type="ChEBI" id="CHEBI:128753"/>
        <dbReference type="ChEBI" id="CHEBI:128769"/>
        <dbReference type="EC" id="1.17.7.4"/>
    </reaction>
</comment>
<dbReference type="HAMAP" id="MF_00191">
    <property type="entry name" value="IspH"/>
    <property type="match status" value="1"/>
</dbReference>
<protein>
    <recommendedName>
        <fullName evidence="8">4-hydroxy-3-methylbut-2-enyl diphosphate reductase</fullName>
        <shortName evidence="8">HMBPP reductase</shortName>
        <ecNumber evidence="8">1.17.7.4</ecNumber>
    </recommendedName>
</protein>
<dbReference type="RefSeq" id="WP_211430266.1">
    <property type="nucleotide sequence ID" value="NZ_CP072649.1"/>
</dbReference>
<keyword evidence="10" id="KW-1185">Reference proteome</keyword>
<feature type="binding site" evidence="8">
    <location>
        <position position="316"/>
    </location>
    <ligand>
        <name>isopentenyl diphosphate</name>
        <dbReference type="ChEBI" id="CHEBI:128769"/>
    </ligand>
</feature>
<keyword evidence="4 8" id="KW-0408">Iron</keyword>
<feature type="binding site" evidence="8">
    <location>
        <position position="96"/>
    </location>
    <ligand>
        <name>(2E)-4-hydroxy-3-methylbut-2-enyl diphosphate</name>
        <dbReference type="ChEBI" id="CHEBI:128753"/>
    </ligand>
</feature>
<feature type="binding site" evidence="8">
    <location>
        <position position="179"/>
    </location>
    <ligand>
        <name>isopentenyl diphosphate</name>
        <dbReference type="ChEBI" id="CHEBI:128769"/>
    </ligand>
</feature>
<reference evidence="9 10" key="1">
    <citation type="submission" date="2021-03" db="EMBL/GenBank/DDBJ databases">
        <title>Genomic and phenotypic characterization of Chloracidobacterium isolates provides evidence for multiple species.</title>
        <authorList>
            <person name="Saini M.K."/>
            <person name="Costas A.M.G."/>
            <person name="Tank M."/>
            <person name="Bryant D.A."/>
        </authorList>
    </citation>
    <scope>NUCLEOTIDE SEQUENCE [LARGE SCALE GENOMIC DNA]</scope>
    <source>
        <strain evidence="9 10">BV2-C</strain>
    </source>
</reference>
<keyword evidence="2 8" id="KW-0479">Metal-binding</keyword>
<proteinExistence type="inferred from homology"/>
<feature type="binding site" evidence="8">
    <location>
        <position position="316"/>
    </location>
    <ligand>
        <name>dimethylallyl diphosphate</name>
        <dbReference type="ChEBI" id="CHEBI:57623"/>
    </ligand>
</feature>
<feature type="binding site" evidence="8">
    <location>
        <position position="151"/>
    </location>
    <ligand>
        <name>[4Fe-4S] cluster</name>
        <dbReference type="ChEBI" id="CHEBI:49883"/>
    </ligand>
</feature>
<evidence type="ECO:0000256" key="1">
    <source>
        <dbReference type="ARBA" id="ARBA00022485"/>
    </source>
</evidence>
<gene>
    <name evidence="8" type="primary">ispH</name>
    <name evidence="9" type="ORF">J8C06_11285</name>
</gene>
<evidence type="ECO:0000256" key="8">
    <source>
        <dbReference type="HAMAP-Rule" id="MF_00191"/>
    </source>
</evidence>
<dbReference type="Pfam" id="PF02401">
    <property type="entry name" value="LYTB"/>
    <property type="match status" value="1"/>
</dbReference>
<feature type="binding site" evidence="8">
    <location>
        <position position="316"/>
    </location>
    <ligand>
        <name>(2E)-4-hydroxy-3-methylbut-2-enyl diphosphate</name>
        <dbReference type="ChEBI" id="CHEBI:128753"/>
    </ligand>
</feature>
<comment type="caution">
    <text evidence="8">Lacks conserved residue(s) required for the propagation of feature annotation.</text>
</comment>
<dbReference type="EMBL" id="CP072649">
    <property type="protein sequence ID" value="QUW04377.1"/>
    <property type="molecule type" value="Genomic_DNA"/>
</dbReference>
<evidence type="ECO:0000256" key="5">
    <source>
        <dbReference type="ARBA" id="ARBA00023014"/>
    </source>
</evidence>
<comment type="catalytic activity">
    <reaction evidence="8">
        <text>dimethylallyl diphosphate + 2 oxidized [2Fe-2S]-[ferredoxin] + H2O = (2E)-4-hydroxy-3-methylbut-2-enyl diphosphate + 2 reduced [2Fe-2S]-[ferredoxin] + 2 H(+)</text>
        <dbReference type="Rhea" id="RHEA:24825"/>
        <dbReference type="Rhea" id="RHEA-COMP:10000"/>
        <dbReference type="Rhea" id="RHEA-COMP:10001"/>
        <dbReference type="ChEBI" id="CHEBI:15377"/>
        <dbReference type="ChEBI" id="CHEBI:15378"/>
        <dbReference type="ChEBI" id="CHEBI:33737"/>
        <dbReference type="ChEBI" id="CHEBI:33738"/>
        <dbReference type="ChEBI" id="CHEBI:57623"/>
        <dbReference type="ChEBI" id="CHEBI:128753"/>
        <dbReference type="EC" id="1.17.7.4"/>
    </reaction>
</comment>
<feature type="binding site" evidence="8">
    <location>
        <position position="318"/>
    </location>
    <ligand>
        <name>dimethylallyl diphosphate</name>
        <dbReference type="ChEBI" id="CHEBI:57623"/>
    </ligand>
</feature>